<dbReference type="SMART" id="SM01403">
    <property type="entry name" value="Ribosomal_S10"/>
    <property type="match status" value="1"/>
</dbReference>
<evidence type="ECO:0000256" key="4">
    <source>
        <dbReference type="ARBA" id="ARBA00035261"/>
    </source>
</evidence>
<evidence type="ECO:0000256" key="5">
    <source>
        <dbReference type="ARBA" id="ARBA00042916"/>
    </source>
</evidence>
<dbReference type="InterPro" id="IPR036838">
    <property type="entry name" value="Ribosomal_uS10_dom_sf"/>
</dbReference>
<dbReference type="InParanoid" id="G0V823"/>
<dbReference type="PRINTS" id="PR00971">
    <property type="entry name" value="RIBOSOMALS10"/>
</dbReference>
<dbReference type="KEGG" id="ncs:NCAS_0A10630"/>
<dbReference type="Proteomes" id="UP000001640">
    <property type="component" value="Chromosome 1"/>
</dbReference>
<dbReference type="OrthoDB" id="366214at2759"/>
<proteinExistence type="inferred from homology"/>
<dbReference type="Gene3D" id="3.30.70.600">
    <property type="entry name" value="Ribosomal protein S10 domain"/>
    <property type="match status" value="1"/>
</dbReference>
<dbReference type="Pfam" id="PF00338">
    <property type="entry name" value="Ribosomal_S10"/>
    <property type="match status" value="1"/>
</dbReference>
<evidence type="ECO:0000256" key="3">
    <source>
        <dbReference type="ARBA" id="ARBA00023274"/>
    </source>
</evidence>
<reference evidence="7 8" key="1">
    <citation type="journal article" date="2011" name="Proc. Natl. Acad. Sci. U.S.A.">
        <title>Evolutionary erosion of yeast sex chromosomes by mating-type switching accidents.</title>
        <authorList>
            <person name="Gordon J.L."/>
            <person name="Armisen D."/>
            <person name="Proux-Wera E."/>
            <person name="Oheigeartaigh S.S."/>
            <person name="Byrne K.P."/>
            <person name="Wolfe K.H."/>
        </authorList>
    </citation>
    <scope>NUCLEOTIDE SEQUENCE [LARGE SCALE GENOMIC DNA]</scope>
    <source>
        <strain evidence="8">ATCC 76901 / BCRC 22586 / CBS 4309 / NBRC 1992 / NRRL Y-12630</strain>
    </source>
</reference>
<sequence length="241" mass="27479">MWRSTVPKLKLTNTCLLKRSIPLQARFIASTSTIPTNDISIDKPPIEKIRNQPVDAPIVPINIKAVYHAPLRNPIKYGDLVAEIQLRSYDNENLDFYSDFALRVGFYLGIPLTGPKPLPTRRERWTVIKSPFVHAKSKENFERHTHKRIIKVWDTNSELIEMWISYITKHAMAGVGMKCTVFQRSPIASKEDATNGVSSSDSSSVLKSIVNQKDDVKLTDNDLVNEKIVELLGREEFKKYI</sequence>
<reference key="2">
    <citation type="submission" date="2011-08" db="EMBL/GenBank/DDBJ databases">
        <title>Genome sequence of Naumovozyma castellii.</title>
        <authorList>
            <person name="Gordon J.L."/>
            <person name="Armisen D."/>
            <person name="Proux-Wera E."/>
            <person name="OhEigeartaigh S.S."/>
            <person name="Byrne K.P."/>
            <person name="Wolfe K.H."/>
        </authorList>
    </citation>
    <scope>NUCLEOTIDE SEQUENCE</scope>
    <source>
        <strain>Type strain:CBS 4309</strain>
    </source>
</reference>
<keyword evidence="3" id="KW-0687">Ribonucleoprotein</keyword>
<dbReference type="EMBL" id="HE576752">
    <property type="protein sequence ID" value="CCC67621.1"/>
    <property type="molecule type" value="Genomic_DNA"/>
</dbReference>
<dbReference type="PANTHER" id="PTHR11700">
    <property type="entry name" value="30S RIBOSOMAL PROTEIN S10 FAMILY MEMBER"/>
    <property type="match status" value="1"/>
</dbReference>
<organism evidence="7 8">
    <name type="scientific">Naumovozyma castellii</name>
    <name type="common">Yeast</name>
    <name type="synonym">Saccharomyces castellii</name>
    <dbReference type="NCBI Taxonomy" id="27288"/>
    <lineage>
        <taxon>Eukaryota</taxon>
        <taxon>Fungi</taxon>
        <taxon>Dikarya</taxon>
        <taxon>Ascomycota</taxon>
        <taxon>Saccharomycotina</taxon>
        <taxon>Saccharomycetes</taxon>
        <taxon>Saccharomycetales</taxon>
        <taxon>Saccharomycetaceae</taxon>
        <taxon>Naumovozyma</taxon>
    </lineage>
</organism>
<dbReference type="HAMAP" id="MF_00508">
    <property type="entry name" value="Ribosomal_uS10"/>
    <property type="match status" value="1"/>
</dbReference>
<evidence type="ECO:0000313" key="8">
    <source>
        <dbReference type="Proteomes" id="UP000001640"/>
    </source>
</evidence>
<name>G0V823_NAUCA</name>
<evidence type="ECO:0000256" key="2">
    <source>
        <dbReference type="ARBA" id="ARBA00022980"/>
    </source>
</evidence>
<comment type="similarity">
    <text evidence="1">Belongs to the universal ribosomal protein uS10 family.</text>
</comment>
<evidence type="ECO:0000256" key="1">
    <source>
        <dbReference type="ARBA" id="ARBA00007102"/>
    </source>
</evidence>
<accession>G0V823</accession>
<dbReference type="FunFam" id="3.30.70.600:FF:000003">
    <property type="entry name" value="30S ribosomal protein S10"/>
    <property type="match status" value="1"/>
</dbReference>
<gene>
    <name evidence="7" type="primary">NCAS0A10630</name>
    <name evidence="7" type="ordered locus">NCAS_0A10630</name>
</gene>
<keyword evidence="2" id="KW-0689">Ribosomal protein</keyword>
<feature type="domain" description="Small ribosomal subunit protein uS10" evidence="6">
    <location>
        <begin position="83"/>
        <end position="180"/>
    </location>
</feature>
<dbReference type="InterPro" id="IPR001848">
    <property type="entry name" value="Ribosomal_uS10"/>
</dbReference>
<dbReference type="NCBIfam" id="TIGR01049">
    <property type="entry name" value="rpsJ_bact"/>
    <property type="match status" value="1"/>
</dbReference>
<dbReference type="STRING" id="1064592.G0V823"/>
<dbReference type="FunCoup" id="G0V823">
    <property type="interactions" value="339"/>
</dbReference>
<dbReference type="GO" id="GO:0006412">
    <property type="term" value="P:translation"/>
    <property type="evidence" value="ECO:0007669"/>
    <property type="project" value="InterPro"/>
</dbReference>
<dbReference type="InterPro" id="IPR027486">
    <property type="entry name" value="Ribosomal_uS10_dom"/>
</dbReference>
<dbReference type="GeneID" id="96901100"/>
<dbReference type="SUPFAM" id="SSF54999">
    <property type="entry name" value="Ribosomal protein S10"/>
    <property type="match status" value="1"/>
</dbReference>
<keyword evidence="8" id="KW-1185">Reference proteome</keyword>
<dbReference type="HOGENOM" id="CLU_051208_4_0_1"/>
<dbReference type="GO" id="GO:0003735">
    <property type="term" value="F:structural constituent of ribosome"/>
    <property type="evidence" value="ECO:0007669"/>
    <property type="project" value="EnsemblFungi"/>
</dbReference>
<dbReference type="eggNOG" id="KOG3321">
    <property type="taxonomic scope" value="Eukaryota"/>
</dbReference>
<dbReference type="RefSeq" id="XP_003674002.1">
    <property type="nucleotide sequence ID" value="XM_003673954.1"/>
</dbReference>
<evidence type="ECO:0000313" key="7">
    <source>
        <dbReference type="EMBL" id="CCC67621.1"/>
    </source>
</evidence>
<dbReference type="AlphaFoldDB" id="G0V823"/>
<dbReference type="OMA" id="KVESWTL"/>
<evidence type="ECO:0000259" key="6">
    <source>
        <dbReference type="SMART" id="SM01403"/>
    </source>
</evidence>
<protein>
    <recommendedName>
        <fullName evidence="4">Small ribosomal subunit protein uS10m</fullName>
    </recommendedName>
    <alternativeName>
        <fullName evidence="5">37S ribosomal protein S10, mitochondrial</fullName>
    </alternativeName>
</protein>
<dbReference type="GO" id="GO:0005763">
    <property type="term" value="C:mitochondrial small ribosomal subunit"/>
    <property type="evidence" value="ECO:0007669"/>
    <property type="project" value="EnsemblFungi"/>
</dbReference>